<evidence type="ECO:0000256" key="1">
    <source>
        <dbReference type="SAM" id="MobiDB-lite"/>
    </source>
</evidence>
<protein>
    <submittedName>
        <fullName evidence="2">Uncharacterized protein</fullName>
    </submittedName>
</protein>
<feature type="region of interest" description="Disordered" evidence="1">
    <location>
        <begin position="97"/>
        <end position="118"/>
    </location>
</feature>
<dbReference type="AlphaFoldDB" id="A0A2P4XGI7"/>
<reference evidence="2 3" key="1">
    <citation type="journal article" date="2017" name="Genome Biol. Evol.">
        <title>Phytophthora megakarya and P. palmivora, closely related causal agents of cacao black pod rot, underwent increases in genome sizes and gene numbers by different mechanisms.</title>
        <authorList>
            <person name="Ali S.S."/>
            <person name="Shao J."/>
            <person name="Lary D.J."/>
            <person name="Kronmiller B."/>
            <person name="Shen D."/>
            <person name="Strem M.D."/>
            <person name="Amoako-Attah I."/>
            <person name="Akrofi A.Y."/>
            <person name="Begoude B.A."/>
            <person name="Ten Hoopen G.M."/>
            <person name="Coulibaly K."/>
            <person name="Kebe B.I."/>
            <person name="Melnick R.L."/>
            <person name="Guiltinan M.J."/>
            <person name="Tyler B.M."/>
            <person name="Meinhardt L.W."/>
            <person name="Bailey B.A."/>
        </authorList>
    </citation>
    <scope>NUCLEOTIDE SEQUENCE [LARGE SCALE GENOMIC DNA]</scope>
    <source>
        <strain evidence="3">sbr112.9</strain>
    </source>
</reference>
<evidence type="ECO:0000313" key="2">
    <source>
        <dbReference type="EMBL" id="POM64668.1"/>
    </source>
</evidence>
<proteinExistence type="predicted"/>
<feature type="compositionally biased region" description="Basic and acidic residues" evidence="1">
    <location>
        <begin position="97"/>
        <end position="116"/>
    </location>
</feature>
<comment type="caution">
    <text evidence="2">The sequence shown here is derived from an EMBL/GenBank/DDBJ whole genome shotgun (WGS) entry which is preliminary data.</text>
</comment>
<sequence>MNDAIIDVDSLFKSGLKIGLREKDVKPRVVKYFVKCDEIILQHGLPTHDFAVDSHQRLVNSASKADEQQLHHLLVKEKVLEQEKVFQQLSKRKKQMIDASKRSIQEQVRKGTSGDRKHQRVVATATSAVLPASNKKQRTGCIHYKKTIS</sequence>
<gene>
    <name evidence="2" type="ORF">PHPALM_19773</name>
</gene>
<organism evidence="2 3">
    <name type="scientific">Phytophthora palmivora</name>
    <dbReference type="NCBI Taxonomy" id="4796"/>
    <lineage>
        <taxon>Eukaryota</taxon>
        <taxon>Sar</taxon>
        <taxon>Stramenopiles</taxon>
        <taxon>Oomycota</taxon>
        <taxon>Peronosporomycetes</taxon>
        <taxon>Peronosporales</taxon>
        <taxon>Peronosporaceae</taxon>
        <taxon>Phytophthora</taxon>
    </lineage>
</organism>
<accession>A0A2P4XGI7</accession>
<keyword evidence="3" id="KW-1185">Reference proteome</keyword>
<evidence type="ECO:0000313" key="3">
    <source>
        <dbReference type="Proteomes" id="UP000237271"/>
    </source>
</evidence>
<dbReference type="Proteomes" id="UP000237271">
    <property type="component" value="Unassembled WGS sequence"/>
</dbReference>
<name>A0A2P4XGI7_9STRA</name>
<dbReference type="EMBL" id="NCKW01011064">
    <property type="protein sequence ID" value="POM64668.1"/>
    <property type="molecule type" value="Genomic_DNA"/>
</dbReference>